<keyword evidence="4" id="KW-1185">Reference proteome</keyword>
<feature type="domain" description="ATP-dependent helicase C-terminal" evidence="2">
    <location>
        <begin position="344"/>
        <end position="407"/>
    </location>
</feature>
<dbReference type="InterPro" id="IPR006555">
    <property type="entry name" value="ATP-dep_Helicase_C"/>
</dbReference>
<organism evidence="3 4">
    <name type="scientific">Trema orientale</name>
    <name type="common">Charcoal tree</name>
    <name type="synonym">Celtis orientalis</name>
    <dbReference type="NCBI Taxonomy" id="63057"/>
    <lineage>
        <taxon>Eukaryota</taxon>
        <taxon>Viridiplantae</taxon>
        <taxon>Streptophyta</taxon>
        <taxon>Embryophyta</taxon>
        <taxon>Tracheophyta</taxon>
        <taxon>Spermatophyta</taxon>
        <taxon>Magnoliopsida</taxon>
        <taxon>eudicotyledons</taxon>
        <taxon>Gunneridae</taxon>
        <taxon>Pentapetalae</taxon>
        <taxon>rosids</taxon>
        <taxon>fabids</taxon>
        <taxon>Rosales</taxon>
        <taxon>Cannabaceae</taxon>
        <taxon>Trema</taxon>
    </lineage>
</organism>
<evidence type="ECO:0000259" key="2">
    <source>
        <dbReference type="Pfam" id="PF13307"/>
    </source>
</evidence>
<dbReference type="GO" id="GO:0003678">
    <property type="term" value="F:DNA helicase activity"/>
    <property type="evidence" value="ECO:0007669"/>
    <property type="project" value="TreeGrafter"/>
</dbReference>
<dbReference type="AlphaFoldDB" id="A0A2P5EHB3"/>
<dbReference type="GO" id="GO:0016818">
    <property type="term" value="F:hydrolase activity, acting on acid anhydrides, in phosphorus-containing anhydrides"/>
    <property type="evidence" value="ECO:0007669"/>
    <property type="project" value="InterPro"/>
</dbReference>
<feature type="region of interest" description="Disordered" evidence="1">
    <location>
        <begin position="18"/>
        <end position="115"/>
    </location>
</feature>
<dbReference type="GO" id="GO:0005524">
    <property type="term" value="F:ATP binding"/>
    <property type="evidence" value="ECO:0007669"/>
    <property type="project" value="InterPro"/>
</dbReference>
<dbReference type="GO" id="GO:0006289">
    <property type="term" value="P:nucleotide-excision repair"/>
    <property type="evidence" value="ECO:0007669"/>
    <property type="project" value="TreeGrafter"/>
</dbReference>
<dbReference type="InParanoid" id="A0A2P5EHB3"/>
<dbReference type="GO" id="GO:1990918">
    <property type="term" value="P:double-strand break repair involved in meiotic recombination"/>
    <property type="evidence" value="ECO:0007669"/>
    <property type="project" value="TreeGrafter"/>
</dbReference>
<evidence type="ECO:0000313" key="3">
    <source>
        <dbReference type="EMBL" id="PON84935.1"/>
    </source>
</evidence>
<dbReference type="STRING" id="63057.A0A2P5EHB3"/>
<keyword evidence="3" id="KW-0347">Helicase</keyword>
<protein>
    <submittedName>
        <fullName evidence="3">ATP-dependent helicase, C-terminal</fullName>
    </submittedName>
</protein>
<dbReference type="PANTHER" id="PTHR11472">
    <property type="entry name" value="DNA REPAIR DEAD HELICASE RAD3/XP-D SUBFAMILY MEMBER"/>
    <property type="match status" value="1"/>
</dbReference>
<keyword evidence="3" id="KW-0067">ATP-binding</keyword>
<gene>
    <name evidence="3" type="ORF">TorRG33x02_193330</name>
</gene>
<proteinExistence type="predicted"/>
<dbReference type="GO" id="GO:0003676">
    <property type="term" value="F:nucleic acid binding"/>
    <property type="evidence" value="ECO:0007669"/>
    <property type="project" value="InterPro"/>
</dbReference>
<dbReference type="InterPro" id="IPR045028">
    <property type="entry name" value="DinG/Rad3-like"/>
</dbReference>
<evidence type="ECO:0000313" key="4">
    <source>
        <dbReference type="Proteomes" id="UP000237000"/>
    </source>
</evidence>
<comment type="caution">
    <text evidence="3">The sequence shown here is derived from an EMBL/GenBank/DDBJ whole genome shotgun (WGS) entry which is preliminary data.</text>
</comment>
<evidence type="ECO:0000256" key="1">
    <source>
        <dbReference type="SAM" id="MobiDB-lite"/>
    </source>
</evidence>
<sequence>MLIISELVNTQLSFPLPLPYDRNHRSPGPVWVSERSDPVGKYDSSPTRRKKVTAIPSRENPSSRQEECVPHRGPSIGVSVQSVRNSAGVHGQGDLHPRSGSEGRPLPRTPTGTGKSLSLLCSTLARQQSCKLKIQDQSKPDPQAMADPLAHGGTVESEDSGAAQTRVKNKNKKKKAPTIFYTSKLLLSKGGTGCPEFDNMGDIARDAGSVDIKEEALHSTCSTFEKKVELEGLCEANASDLLSWIGHRRETLEKREFQHYFSCWTGDKALRELQEADISQQSFPSLLGFATKAIRDASDTKNEVEHLSGMSGITLEAVVFRDITDLSLSVILTSGQDALGKSLEEIFKIVPGGCLVFFPSYKLLEKLRKRWCETGQWSHFSTIKSLFVEPRGGSQEDFESVLKGYYDAIHGAAKPHSGREKRTKKLDFNRFTAIQCADNTNTAGAALFAVC</sequence>
<dbReference type="Gene3D" id="3.40.50.300">
    <property type="entry name" value="P-loop containing nucleotide triphosphate hydrolases"/>
    <property type="match status" value="1"/>
</dbReference>
<dbReference type="OrthoDB" id="19182at2759"/>
<dbReference type="Proteomes" id="UP000237000">
    <property type="component" value="Unassembled WGS sequence"/>
</dbReference>
<dbReference type="PANTHER" id="PTHR11472:SF47">
    <property type="entry name" value="FANCONI ANEMIA GROUP J PROTEIN"/>
    <property type="match status" value="1"/>
</dbReference>
<keyword evidence="3" id="KW-0547">Nucleotide-binding</keyword>
<keyword evidence="3" id="KW-0378">Hydrolase</keyword>
<dbReference type="InterPro" id="IPR027417">
    <property type="entry name" value="P-loop_NTPase"/>
</dbReference>
<accession>A0A2P5EHB3</accession>
<dbReference type="GO" id="GO:0005634">
    <property type="term" value="C:nucleus"/>
    <property type="evidence" value="ECO:0007669"/>
    <property type="project" value="TreeGrafter"/>
</dbReference>
<reference evidence="4" key="1">
    <citation type="submission" date="2016-06" db="EMBL/GenBank/DDBJ databases">
        <title>Parallel loss of symbiosis genes in relatives of nitrogen-fixing non-legume Parasponia.</title>
        <authorList>
            <person name="Van Velzen R."/>
            <person name="Holmer R."/>
            <person name="Bu F."/>
            <person name="Rutten L."/>
            <person name="Van Zeijl A."/>
            <person name="Liu W."/>
            <person name="Santuari L."/>
            <person name="Cao Q."/>
            <person name="Sharma T."/>
            <person name="Shen D."/>
            <person name="Roswanjaya Y."/>
            <person name="Wardhani T."/>
            <person name="Kalhor M.S."/>
            <person name="Jansen J."/>
            <person name="Van den Hoogen J."/>
            <person name="Gungor B."/>
            <person name="Hartog M."/>
            <person name="Hontelez J."/>
            <person name="Verver J."/>
            <person name="Yang W.-C."/>
            <person name="Schijlen E."/>
            <person name="Repin R."/>
            <person name="Schilthuizen M."/>
            <person name="Schranz E."/>
            <person name="Heidstra R."/>
            <person name="Miyata K."/>
            <person name="Fedorova E."/>
            <person name="Kohlen W."/>
            <person name="Bisseling T."/>
            <person name="Smit S."/>
            <person name="Geurts R."/>
        </authorList>
    </citation>
    <scope>NUCLEOTIDE SEQUENCE [LARGE SCALE GENOMIC DNA]</scope>
    <source>
        <strain evidence="4">cv. RG33-2</strain>
    </source>
</reference>
<name>A0A2P5EHB3_TREOI</name>
<dbReference type="Pfam" id="PF13307">
    <property type="entry name" value="Helicase_C_2"/>
    <property type="match status" value="1"/>
</dbReference>
<dbReference type="EMBL" id="JXTC01000155">
    <property type="protein sequence ID" value="PON84935.1"/>
    <property type="molecule type" value="Genomic_DNA"/>
</dbReference>
<feature type="region of interest" description="Disordered" evidence="1">
    <location>
        <begin position="133"/>
        <end position="173"/>
    </location>
</feature>